<evidence type="ECO:0000313" key="3">
    <source>
        <dbReference type="EMBL" id="SLM14489.1"/>
    </source>
</evidence>
<protein>
    <recommendedName>
        <fullName evidence="2">HTH luxR-type domain-containing protein</fullName>
    </recommendedName>
</protein>
<feature type="transmembrane region" description="Helical" evidence="1">
    <location>
        <begin position="114"/>
        <end position="131"/>
    </location>
</feature>
<sequence>MEQAYSQSIEHTAAAMRKENKHATPIDASTMNLLQKSGFFFFSVASLFLVLYSIIVILLPDTAAIPRYPPEMLFLIGLFAIGFLLASIIAELVWLEPVLLLAFLPLHLSDHITSMYSMCAFIIAIIELYRIDYFKTGGLAKIFLCFAYYALSIALVGTALRVFFVEIAMPIIFIFLFFLYLLPVFKGKWQIRIARPRQTIHYKELNLTDRETDYLKECLHGAAFKEIAAHHHVSESTVRNTFAHIYHKFSVTDKAELLSKFADFDIID</sequence>
<evidence type="ECO:0000259" key="2">
    <source>
        <dbReference type="SMART" id="SM00421"/>
    </source>
</evidence>
<feature type="transmembrane region" description="Helical" evidence="1">
    <location>
        <begin position="72"/>
        <end position="94"/>
    </location>
</feature>
<dbReference type="SUPFAM" id="SSF46894">
    <property type="entry name" value="C-terminal effector domain of the bipartite response regulators"/>
    <property type="match status" value="1"/>
</dbReference>
<reference evidence="3" key="1">
    <citation type="submission" date="2017-02" db="EMBL/GenBank/DDBJ databases">
        <authorList>
            <person name="Regsiter A."/>
            <person name="William W."/>
        </authorList>
    </citation>
    <scope>NUCLEOTIDE SEQUENCE</scope>
    <source>
        <strain evidence="3">Bib</strain>
    </source>
</reference>
<keyword evidence="1" id="KW-0812">Transmembrane</keyword>
<gene>
    <name evidence="3" type="ORF">SPIROBIBN47_340019</name>
</gene>
<feature type="transmembrane region" description="Helical" evidence="1">
    <location>
        <begin position="138"/>
        <end position="157"/>
    </location>
</feature>
<name>A0A3P3XK88_9SPIR</name>
<dbReference type="Gene3D" id="1.10.10.10">
    <property type="entry name" value="Winged helix-like DNA-binding domain superfamily/Winged helix DNA-binding domain"/>
    <property type="match status" value="1"/>
</dbReference>
<organism evidence="3">
    <name type="scientific">uncultured spirochete</name>
    <dbReference type="NCBI Taxonomy" id="156406"/>
    <lineage>
        <taxon>Bacteria</taxon>
        <taxon>Pseudomonadati</taxon>
        <taxon>Spirochaetota</taxon>
        <taxon>Spirochaetia</taxon>
        <taxon>Spirochaetales</taxon>
        <taxon>environmental samples</taxon>
    </lineage>
</organism>
<feature type="transmembrane region" description="Helical" evidence="1">
    <location>
        <begin position="163"/>
        <end position="185"/>
    </location>
</feature>
<keyword evidence="1" id="KW-0472">Membrane</keyword>
<dbReference type="InterPro" id="IPR000792">
    <property type="entry name" value="Tscrpt_reg_LuxR_C"/>
</dbReference>
<dbReference type="GO" id="GO:0006355">
    <property type="term" value="P:regulation of DNA-templated transcription"/>
    <property type="evidence" value="ECO:0007669"/>
    <property type="project" value="InterPro"/>
</dbReference>
<dbReference type="InterPro" id="IPR036388">
    <property type="entry name" value="WH-like_DNA-bd_sf"/>
</dbReference>
<keyword evidence="1" id="KW-1133">Transmembrane helix</keyword>
<dbReference type="InterPro" id="IPR016032">
    <property type="entry name" value="Sig_transdc_resp-reg_C-effctor"/>
</dbReference>
<dbReference type="AlphaFoldDB" id="A0A3P3XK88"/>
<evidence type="ECO:0000256" key="1">
    <source>
        <dbReference type="SAM" id="Phobius"/>
    </source>
</evidence>
<dbReference type="Pfam" id="PF00196">
    <property type="entry name" value="GerE"/>
    <property type="match status" value="1"/>
</dbReference>
<feature type="transmembrane region" description="Helical" evidence="1">
    <location>
        <begin position="39"/>
        <end position="60"/>
    </location>
</feature>
<accession>A0A3P3XK88</accession>
<feature type="domain" description="HTH luxR-type" evidence="2">
    <location>
        <begin position="204"/>
        <end position="261"/>
    </location>
</feature>
<proteinExistence type="predicted"/>
<dbReference type="SMART" id="SM00421">
    <property type="entry name" value="HTH_LUXR"/>
    <property type="match status" value="1"/>
</dbReference>
<dbReference type="EMBL" id="FWDM01000028">
    <property type="protein sequence ID" value="SLM14489.1"/>
    <property type="molecule type" value="Genomic_DNA"/>
</dbReference>
<dbReference type="GO" id="GO:0003677">
    <property type="term" value="F:DNA binding"/>
    <property type="evidence" value="ECO:0007669"/>
    <property type="project" value="InterPro"/>
</dbReference>